<dbReference type="AlphaFoldDB" id="A0A7D9I3R2"/>
<evidence type="ECO:0000313" key="7">
    <source>
        <dbReference type="EMBL" id="CAB3995819.1"/>
    </source>
</evidence>
<dbReference type="OrthoDB" id="6021377at2759"/>
<dbReference type="GO" id="GO:0097192">
    <property type="term" value="P:extrinsic apoptotic signaling pathway in absence of ligand"/>
    <property type="evidence" value="ECO:0007669"/>
    <property type="project" value="TreeGrafter"/>
</dbReference>
<evidence type="ECO:0000256" key="2">
    <source>
        <dbReference type="ARBA" id="ARBA00009458"/>
    </source>
</evidence>
<dbReference type="PANTHER" id="PTHR11256:SF47">
    <property type="entry name" value="BCL-2-LIKE PROTEIN 10"/>
    <property type="match status" value="1"/>
</dbReference>
<dbReference type="InterPro" id="IPR046371">
    <property type="entry name" value="Bcl-2_BH1-3"/>
</dbReference>
<gene>
    <name evidence="7" type="ORF">PACLA_8A007263</name>
</gene>
<dbReference type="SUPFAM" id="SSF56854">
    <property type="entry name" value="Bcl-2 inhibitors of programmed cell death"/>
    <property type="match status" value="1"/>
</dbReference>
<dbReference type="SMART" id="SM00337">
    <property type="entry name" value="BCL"/>
    <property type="match status" value="1"/>
</dbReference>
<dbReference type="Pfam" id="PF00452">
    <property type="entry name" value="Bcl-2"/>
    <property type="match status" value="1"/>
</dbReference>
<evidence type="ECO:0000256" key="5">
    <source>
        <dbReference type="ARBA" id="ARBA00022989"/>
    </source>
</evidence>
<protein>
    <submittedName>
        <fullName evidence="7">Bcl-2 1</fullName>
    </submittedName>
</protein>
<dbReference type="InterPro" id="IPR036834">
    <property type="entry name" value="Bcl-2-like_sf"/>
</dbReference>
<evidence type="ECO:0000256" key="4">
    <source>
        <dbReference type="ARBA" id="ARBA00022703"/>
    </source>
</evidence>
<keyword evidence="6" id="KW-0472">Membrane</keyword>
<dbReference type="InterPro" id="IPR002475">
    <property type="entry name" value="Bcl2-like"/>
</dbReference>
<comment type="caution">
    <text evidence="7">The sequence shown here is derived from an EMBL/GenBank/DDBJ whole genome shotgun (WGS) entry which is preliminary data.</text>
</comment>
<dbReference type="PROSITE" id="PS50062">
    <property type="entry name" value="BCL2_FAMILY"/>
    <property type="match status" value="1"/>
</dbReference>
<comment type="subcellular location">
    <subcellularLocation>
        <location evidence="1">Endomembrane system</location>
    </subcellularLocation>
</comment>
<keyword evidence="4" id="KW-0053">Apoptosis</keyword>
<accession>A0A7D9I3R2</accession>
<evidence type="ECO:0000256" key="1">
    <source>
        <dbReference type="ARBA" id="ARBA00004308"/>
    </source>
</evidence>
<dbReference type="EMBL" id="CACRXK020002736">
    <property type="protein sequence ID" value="CAB3995819.1"/>
    <property type="molecule type" value="Genomic_DNA"/>
</dbReference>
<dbReference type="PANTHER" id="PTHR11256">
    <property type="entry name" value="BCL-2 RELATED"/>
    <property type="match status" value="1"/>
</dbReference>
<keyword evidence="5" id="KW-1133">Transmembrane helix</keyword>
<reference evidence="7" key="1">
    <citation type="submission" date="2020-04" db="EMBL/GenBank/DDBJ databases">
        <authorList>
            <person name="Alioto T."/>
            <person name="Alioto T."/>
            <person name="Gomez Garrido J."/>
        </authorList>
    </citation>
    <scope>NUCLEOTIDE SEQUENCE</scope>
    <source>
        <strain evidence="7">A484AB</strain>
    </source>
</reference>
<dbReference type="GO" id="GO:0001836">
    <property type="term" value="P:release of cytochrome c from mitochondria"/>
    <property type="evidence" value="ECO:0007669"/>
    <property type="project" value="TreeGrafter"/>
</dbReference>
<dbReference type="Gene3D" id="1.10.437.10">
    <property type="entry name" value="Blc2-like"/>
    <property type="match status" value="1"/>
</dbReference>
<evidence type="ECO:0000256" key="3">
    <source>
        <dbReference type="ARBA" id="ARBA00022692"/>
    </source>
</evidence>
<dbReference type="GO" id="GO:0012505">
    <property type="term" value="C:endomembrane system"/>
    <property type="evidence" value="ECO:0007669"/>
    <property type="project" value="UniProtKB-SubCell"/>
</dbReference>
<dbReference type="GO" id="GO:0005741">
    <property type="term" value="C:mitochondrial outer membrane"/>
    <property type="evidence" value="ECO:0007669"/>
    <property type="project" value="TreeGrafter"/>
</dbReference>
<comment type="similarity">
    <text evidence="2">Belongs to the Bcl-2 family.</text>
</comment>
<dbReference type="InterPro" id="IPR026298">
    <property type="entry name" value="Bcl-2_fam"/>
</dbReference>
<dbReference type="GO" id="GO:0051400">
    <property type="term" value="F:BH domain binding"/>
    <property type="evidence" value="ECO:0007669"/>
    <property type="project" value="TreeGrafter"/>
</dbReference>
<dbReference type="CDD" id="cd06845">
    <property type="entry name" value="Bcl-2_like"/>
    <property type="match status" value="1"/>
</dbReference>
<dbReference type="GO" id="GO:0042981">
    <property type="term" value="P:regulation of apoptotic process"/>
    <property type="evidence" value="ECO:0007669"/>
    <property type="project" value="InterPro"/>
</dbReference>
<keyword evidence="3" id="KW-0812">Transmembrane</keyword>
<dbReference type="GO" id="GO:0008630">
    <property type="term" value="P:intrinsic apoptotic signaling pathway in response to DNA damage"/>
    <property type="evidence" value="ECO:0007669"/>
    <property type="project" value="TreeGrafter"/>
</dbReference>
<sequence>MAVANGFCEHTSPRSPLFDEGRLLAKDLINYKLGRNLPPANATAKTLRKLSDDIELRNPDLLERLCSKLNFSKETGYSSFCEIAKEVFGDGIINWGRIAVLYAFCAKLGKYCNENNMSDEIENLTQWTATFVTELGWIESQGGWSGLNNRFRDLGENSSGWWKNALITTALGIGSLAVFTVCK</sequence>
<proteinExistence type="inferred from homology"/>
<dbReference type="PRINTS" id="PR01862">
    <property type="entry name" value="BCL2FAMILY"/>
</dbReference>
<evidence type="ECO:0000313" key="8">
    <source>
        <dbReference type="Proteomes" id="UP001152795"/>
    </source>
</evidence>
<name>A0A7D9I3R2_PARCT</name>
<organism evidence="7 8">
    <name type="scientific">Paramuricea clavata</name>
    <name type="common">Red gorgonian</name>
    <name type="synonym">Violescent sea-whip</name>
    <dbReference type="NCBI Taxonomy" id="317549"/>
    <lineage>
        <taxon>Eukaryota</taxon>
        <taxon>Metazoa</taxon>
        <taxon>Cnidaria</taxon>
        <taxon>Anthozoa</taxon>
        <taxon>Octocorallia</taxon>
        <taxon>Malacalcyonacea</taxon>
        <taxon>Plexauridae</taxon>
        <taxon>Paramuricea</taxon>
    </lineage>
</organism>
<keyword evidence="8" id="KW-1185">Reference proteome</keyword>
<dbReference type="Proteomes" id="UP001152795">
    <property type="component" value="Unassembled WGS sequence"/>
</dbReference>
<evidence type="ECO:0000256" key="6">
    <source>
        <dbReference type="ARBA" id="ARBA00023136"/>
    </source>
</evidence>